<evidence type="ECO:0000256" key="3">
    <source>
        <dbReference type="ARBA" id="ARBA00023015"/>
    </source>
</evidence>
<keyword evidence="4" id="KW-0238">DNA-binding</keyword>
<evidence type="ECO:0000259" key="6">
    <source>
        <dbReference type="PROSITE" id="PS50045"/>
    </source>
</evidence>
<keyword evidence="2" id="KW-0067">ATP-binding</keyword>
<dbReference type="InterPro" id="IPR058031">
    <property type="entry name" value="AAA_lid_NorR"/>
</dbReference>
<evidence type="ECO:0000256" key="4">
    <source>
        <dbReference type="ARBA" id="ARBA00023125"/>
    </source>
</evidence>
<evidence type="ECO:0000313" key="7">
    <source>
        <dbReference type="EMBL" id="MCW4630648.1"/>
    </source>
</evidence>
<dbReference type="Proteomes" id="UP001431181">
    <property type="component" value="Unassembled WGS sequence"/>
</dbReference>
<keyword evidence="1" id="KW-0547">Nucleotide-binding</keyword>
<keyword evidence="5" id="KW-0804">Transcription</keyword>
<dbReference type="InterPro" id="IPR014317">
    <property type="entry name" value="Transcription_activator_PspF"/>
</dbReference>
<name>A0ABT3KJD8_9GAMM</name>
<proteinExistence type="predicted"/>
<dbReference type="PANTHER" id="PTHR32071">
    <property type="entry name" value="TRANSCRIPTIONAL REGULATORY PROTEIN"/>
    <property type="match status" value="1"/>
</dbReference>
<dbReference type="EMBL" id="JAPEUL010000009">
    <property type="protein sequence ID" value="MCW4630648.1"/>
    <property type="molecule type" value="Genomic_DNA"/>
</dbReference>
<dbReference type="PROSITE" id="PS00688">
    <property type="entry name" value="SIGMA54_INTERACT_3"/>
    <property type="match status" value="1"/>
</dbReference>
<keyword evidence="8" id="KW-1185">Reference proteome</keyword>
<protein>
    <submittedName>
        <fullName evidence="7">Phage shock protein operon transcriptional activator</fullName>
    </submittedName>
</protein>
<dbReference type="InterPro" id="IPR025943">
    <property type="entry name" value="Sigma_54_int_dom_ATP-bd_2"/>
</dbReference>
<dbReference type="RefSeq" id="WP_265219989.1">
    <property type="nucleotide sequence ID" value="NZ_JAPEUL010000009.1"/>
</dbReference>
<accession>A0ABT3KJD8</accession>
<keyword evidence="3" id="KW-0805">Transcription regulation</keyword>
<dbReference type="InterPro" id="IPR003593">
    <property type="entry name" value="AAA+_ATPase"/>
</dbReference>
<gene>
    <name evidence="7" type="primary">pspF</name>
    <name evidence="7" type="ORF">ONZ52_17595</name>
</gene>
<dbReference type="CDD" id="cd00009">
    <property type="entry name" value="AAA"/>
    <property type="match status" value="1"/>
</dbReference>
<dbReference type="PROSITE" id="PS50045">
    <property type="entry name" value="SIGMA54_INTERACT_4"/>
    <property type="match status" value="1"/>
</dbReference>
<dbReference type="SMART" id="SM00382">
    <property type="entry name" value="AAA"/>
    <property type="match status" value="1"/>
</dbReference>
<dbReference type="InterPro" id="IPR025944">
    <property type="entry name" value="Sigma_54_int_dom_CS"/>
</dbReference>
<sequence length="336" mass="37844">MKNNQRVIGSSQALADALDHASVLAEINRPILICGERGSGKELIAERLHYLSPRWDQPFISVNCAAISNSLMESELFGHEAGAFTGATKGYQGRFERADGGTLFLDELGTMSLRVQEKLLRLIEYGEFERLGSAKTQRVDVRIVAATNADLQDLSEQGVFRADLLDRLTFDVIQVPPLRDRKEDIEELANFFAMKLSTELGWEYFQGFSPEALTSLKNYDWPGNIRELKNVIERSVYRCGFQADPVDKIVINPFTRANEEASDSLINKHAVQTETIESKSTGFSLNSSLGLKEQTFQLQQYLILQALNENQHNQRLAAQSLGLTYDQFRGLFKKLK</sequence>
<evidence type="ECO:0000256" key="2">
    <source>
        <dbReference type="ARBA" id="ARBA00022840"/>
    </source>
</evidence>
<dbReference type="SUPFAM" id="SSF52540">
    <property type="entry name" value="P-loop containing nucleoside triphosphate hydrolases"/>
    <property type="match status" value="1"/>
</dbReference>
<dbReference type="Gene3D" id="1.10.8.60">
    <property type="match status" value="1"/>
</dbReference>
<dbReference type="InterPro" id="IPR002078">
    <property type="entry name" value="Sigma_54_int"/>
</dbReference>
<dbReference type="Gene3D" id="3.40.50.300">
    <property type="entry name" value="P-loop containing nucleotide triphosphate hydrolases"/>
    <property type="match status" value="1"/>
</dbReference>
<reference evidence="7" key="1">
    <citation type="submission" date="2022-11" db="EMBL/GenBank/DDBJ databases">
        <title>Marinomonas sp. nov., isolated from marine algae.</title>
        <authorList>
            <person name="Choi D.G."/>
            <person name="Kim J.M."/>
            <person name="Lee J.K."/>
            <person name="Baek J.H."/>
            <person name="Jeon C.O."/>
        </authorList>
    </citation>
    <scope>NUCLEOTIDE SEQUENCE</scope>
    <source>
        <strain evidence="7">KJ51-3</strain>
    </source>
</reference>
<comment type="caution">
    <text evidence="7">The sequence shown here is derived from an EMBL/GenBank/DDBJ whole genome shotgun (WGS) entry which is preliminary data.</text>
</comment>
<feature type="domain" description="Sigma-54 factor interaction" evidence="6">
    <location>
        <begin position="7"/>
        <end position="237"/>
    </location>
</feature>
<dbReference type="PANTHER" id="PTHR32071:SF38">
    <property type="entry name" value="PSP OPERON TRANSCRIPTIONAL ACTIVATOR"/>
    <property type="match status" value="1"/>
</dbReference>
<evidence type="ECO:0000256" key="1">
    <source>
        <dbReference type="ARBA" id="ARBA00022741"/>
    </source>
</evidence>
<dbReference type="Pfam" id="PF00158">
    <property type="entry name" value="Sigma54_activat"/>
    <property type="match status" value="1"/>
</dbReference>
<dbReference type="Pfam" id="PF25601">
    <property type="entry name" value="AAA_lid_14"/>
    <property type="match status" value="1"/>
</dbReference>
<organism evidence="7 8">
    <name type="scientific">Marinomonas rhodophyticola</name>
    <dbReference type="NCBI Taxonomy" id="2992803"/>
    <lineage>
        <taxon>Bacteria</taxon>
        <taxon>Pseudomonadati</taxon>
        <taxon>Pseudomonadota</taxon>
        <taxon>Gammaproteobacteria</taxon>
        <taxon>Oceanospirillales</taxon>
        <taxon>Oceanospirillaceae</taxon>
        <taxon>Marinomonas</taxon>
    </lineage>
</organism>
<dbReference type="PROSITE" id="PS00676">
    <property type="entry name" value="SIGMA54_INTERACT_2"/>
    <property type="match status" value="1"/>
</dbReference>
<dbReference type="NCBIfam" id="TIGR02974">
    <property type="entry name" value="phageshock_pspF"/>
    <property type="match status" value="1"/>
</dbReference>
<dbReference type="InterPro" id="IPR027417">
    <property type="entry name" value="P-loop_NTPase"/>
</dbReference>
<evidence type="ECO:0000313" key="8">
    <source>
        <dbReference type="Proteomes" id="UP001431181"/>
    </source>
</evidence>
<evidence type="ECO:0000256" key="5">
    <source>
        <dbReference type="ARBA" id="ARBA00023163"/>
    </source>
</evidence>